<evidence type="ECO:0000313" key="1">
    <source>
        <dbReference type="EMBL" id="MPC10558.1"/>
    </source>
</evidence>
<evidence type="ECO:0000313" key="2">
    <source>
        <dbReference type="Proteomes" id="UP000324222"/>
    </source>
</evidence>
<comment type="caution">
    <text evidence="1">The sequence shown here is derived from an EMBL/GenBank/DDBJ whole genome shotgun (WGS) entry which is preliminary data.</text>
</comment>
<dbReference type="EMBL" id="VSRR010000121">
    <property type="protein sequence ID" value="MPC10558.1"/>
    <property type="molecule type" value="Genomic_DNA"/>
</dbReference>
<accession>A0A5B7CNA3</accession>
<dbReference type="AlphaFoldDB" id="A0A5B7CNA3"/>
<sequence>MLVGSVRTVGALEGADPCVCPHVPLEVPGPAKSFTTETTLVDPVGPEVRGGPAEGAPGVTAPHNQLALSLITHDWQLSLLPLEHINLLRTINIFVSHNNSTINLLTVEINCASICPAQ</sequence>
<organism evidence="1 2">
    <name type="scientific">Portunus trituberculatus</name>
    <name type="common">Swimming crab</name>
    <name type="synonym">Neptunus trituberculatus</name>
    <dbReference type="NCBI Taxonomy" id="210409"/>
    <lineage>
        <taxon>Eukaryota</taxon>
        <taxon>Metazoa</taxon>
        <taxon>Ecdysozoa</taxon>
        <taxon>Arthropoda</taxon>
        <taxon>Crustacea</taxon>
        <taxon>Multicrustacea</taxon>
        <taxon>Malacostraca</taxon>
        <taxon>Eumalacostraca</taxon>
        <taxon>Eucarida</taxon>
        <taxon>Decapoda</taxon>
        <taxon>Pleocyemata</taxon>
        <taxon>Brachyura</taxon>
        <taxon>Eubrachyura</taxon>
        <taxon>Portunoidea</taxon>
        <taxon>Portunidae</taxon>
        <taxon>Portuninae</taxon>
        <taxon>Portunus</taxon>
    </lineage>
</organism>
<protein>
    <submittedName>
        <fullName evidence="1">Uncharacterized protein</fullName>
    </submittedName>
</protein>
<proteinExistence type="predicted"/>
<keyword evidence="2" id="KW-1185">Reference proteome</keyword>
<name>A0A5B7CNA3_PORTR</name>
<reference evidence="1 2" key="1">
    <citation type="submission" date="2019-05" db="EMBL/GenBank/DDBJ databases">
        <title>Another draft genome of Portunus trituberculatus and its Hox gene families provides insights of decapod evolution.</title>
        <authorList>
            <person name="Jeong J.-H."/>
            <person name="Song I."/>
            <person name="Kim S."/>
            <person name="Choi T."/>
            <person name="Kim D."/>
            <person name="Ryu S."/>
            <person name="Kim W."/>
        </authorList>
    </citation>
    <scope>NUCLEOTIDE SEQUENCE [LARGE SCALE GENOMIC DNA]</scope>
    <source>
        <tissue evidence="1">Muscle</tissue>
    </source>
</reference>
<gene>
    <name evidence="1" type="ORF">E2C01_003195</name>
</gene>
<dbReference type="Proteomes" id="UP000324222">
    <property type="component" value="Unassembled WGS sequence"/>
</dbReference>